<feature type="region of interest" description="Disordered" evidence="1">
    <location>
        <begin position="1707"/>
        <end position="1761"/>
    </location>
</feature>
<feature type="region of interest" description="Disordered" evidence="1">
    <location>
        <begin position="743"/>
        <end position="819"/>
    </location>
</feature>
<gene>
    <name evidence="2" type="ORF">RRG08_062270</name>
</gene>
<feature type="region of interest" description="Disordered" evidence="1">
    <location>
        <begin position="219"/>
        <end position="256"/>
    </location>
</feature>
<feature type="compositionally biased region" description="Basic and acidic residues" evidence="1">
    <location>
        <begin position="389"/>
        <end position="402"/>
    </location>
</feature>
<feature type="region of interest" description="Disordered" evidence="1">
    <location>
        <begin position="1073"/>
        <end position="1140"/>
    </location>
</feature>
<feature type="compositionally biased region" description="Basic residues" evidence="1">
    <location>
        <begin position="31"/>
        <end position="43"/>
    </location>
</feature>
<feature type="compositionally biased region" description="Low complexity" evidence="1">
    <location>
        <begin position="1750"/>
        <end position="1761"/>
    </location>
</feature>
<feature type="region of interest" description="Disordered" evidence="1">
    <location>
        <begin position="160"/>
        <end position="185"/>
    </location>
</feature>
<accession>A0AAE1CY97</accession>
<feature type="region of interest" description="Disordered" evidence="1">
    <location>
        <begin position="1527"/>
        <end position="1555"/>
    </location>
</feature>
<feature type="compositionally biased region" description="Basic and acidic residues" evidence="1">
    <location>
        <begin position="1828"/>
        <end position="1839"/>
    </location>
</feature>
<feature type="compositionally biased region" description="Basic and acidic residues" evidence="1">
    <location>
        <begin position="340"/>
        <end position="362"/>
    </location>
</feature>
<feature type="compositionally biased region" description="Low complexity" evidence="1">
    <location>
        <begin position="2023"/>
        <end position="2037"/>
    </location>
</feature>
<feature type="compositionally biased region" description="Low complexity" evidence="1">
    <location>
        <begin position="2428"/>
        <end position="2437"/>
    </location>
</feature>
<feature type="region of interest" description="Disordered" evidence="1">
    <location>
        <begin position="2362"/>
        <end position="2388"/>
    </location>
</feature>
<name>A0AAE1CY97_9GAST</name>
<feature type="compositionally biased region" description="Basic and acidic residues" evidence="1">
    <location>
        <begin position="1868"/>
        <end position="1877"/>
    </location>
</feature>
<sequence length="2810" mass="307930">MHDVKPRVDHSGRPSAWVVSCTKRMEFAGNGKRKGRVKPRRAGAPKMTRSTGDDTISSREGGGRRGGGWGGEKTEISSRRRNNHHRKDSIPIPPPTHKYTTTNPSTMSPVYHLVYDLTSPPSPNYKQTETSILDKEHTGNNNNSVTASNTTSLRNVWSSTSLGLSKSGPTTGQNHGPPRFTSTSTHLQVQGGHRQVDLVAVGYKEGGLLDGLQVKTFASEKRERGERGEEESDTGITWEKPANVSSPPAPRPVHSAGHGARIREQNETISAVLVNGDSDRPPPLPPPRVPTIINANGYAADGTNWGTVTNNTGPFFHPHLPNNTIHKSHFSEPQHGYGANEHRLSYRSKKDFNSDSKNEFSNENRSNNNNQTLSHVTCDNTGATNIKIDGSRDDRGLRDGDRSQTFQQVAEVGDRDRADREARAEFSTIEAPSFLPPSLGQVARHELQTADATGISSSVAPSAGCVLVSGVSGVSLVNNSSRTLDGHSQVCFIGRGVGEEGCQVGAVTPAPGVRDRLLDLQSSDRSRPGVRWDTQQSEHSCGLDSGSVLTTPRILQHSGKNSRVRFVCDGNGDNSKPLYNGSKTNSRVSEDFNDIHNASDDLTPGRICVKDAVLLWDKPNGNNIEFSAADSEPEHCLKKAVFHRHGDSLRFFINHNDSGVVSDNEQSDGNNPPVSLESYVDPVTGKPIDWIISTDSKSAPKSNSKHAGIIAKVLDLTLSRSSGNTNSNKAPSLSLLSSISSSKASKASNAQQVHRPRPPVNRWDNIHVRTPQTHSVSRPSTQRHVNQTFQRQEDNTAPALPPRQPPSSSLPQQLLQQQQPQQLLEAVIVSPSSLAPSSQKSGCVGASRVSSNKAAATSGDLSEPIAASNVSRKFAFHENLVNQDRSNHSSRDDFSYEPKFNGRVNNTWCSPVTQDSIDLDGIHPNPNHSERLNHSHDGVLHYSEISSSSHVSGGLNISSDALGLNTTASSTSKVACSISGISDSVTYPEQNRSRTFVSSISFDSPEATQLRSYHQTVSSPLSPSTWRPQPDPVGVVTNSSHRNGVLTSANTERSNTRFDLEIVPAPIPRGYALDQCNDSAVDGNNPPPPPLPERGLSQHKNFSSSVSVAHKQKITREKPPQFSPAGLNHTDRDSTVSDHSKHWTQRGELISFDHLHKVDHLGDLPELTSRVEQRPDTEAVLSNSLVSRRTLNTLAGRTTVPSPSEDKLVYQHSLREECKKNQLWNLYGFDLKENDWIKERLSSNNNNAIGLQQIGQAEPFPGVYEAGQVTQSEQHKQPAKITPRQKFEILHSRVTEKVATNLRRHAKDPTDQEADELVEKNLNESRQACSALNAENSGKKSIASFNLVQFQNGVVYKESPRARFERDRAARVNAVCARENLGTSFHDAAESSLRLNRSCDELETETFGSRHGSNTNLVLTKASLPRSLSPSPDFGPTGQYLAPPIPSKLALCQRLQYGHLGSASARPDGYPSINTTDNGDTHYNSDGINHSSWNNSDKNRIPAAEAHSFVAAASRISESSIFAEQSKQGISSGVREPPVTNTNQCSEKSGLQSATHVDLTGDTSRRVAHTLPAKEISLPLSFQQHYVHSSHQCQSVPNSTGTGQWSGPVTSEPNKDKGGSETETRESLSDQQSASGPQSKAQKRGQYHRGLADAEILASDNRTSAGSLQAVDFCKDSPHLTEGSQPVSTSVSQTKRFLTAIENITTHLDPETQGQQSCAQTQPGSVSDPQASYRPYLSEPQKGPAVKKMSPGSVSSSGYESEINSATLKLNAFSDKRNENIRNKNAILSDTHTLSTVQQLRLRFGHNPDKGDSQFSANKNYSFRKHISETDANERKLEPHFNSLSLRPGETDPVDGSRLAGDFVQDYSDSRSSEHQKIQQYQLHQLESPARYHKVRHSSSSPRHNSKDETHSKRLLKKVNRSMHGIIHDLKPVNQGDNRRSPTRHYRSCHHKTHRRKGSRSSPNKSETGSGRTGSRSASASSECTICGEEAAAIDNYEIIDNQPLASKSDANNNLKATCDSSQNQNNLLGKNPNNRNTVFTTEADIDTYNINTEAHLKFNGKANPEAFRAKFFTREEAVMLAAKGLRIYESGEEYIAMRSPVKSPLHKSISAPQFGWEGAHYLIMPTVVEPFSPNIDSSTAYGITNLNLAMAATSSRTRSASDEDKDTGCNTNTLLTHRSISDSGASRRCSTSRFDNDLDASDFFAGHRSDGDDYGDEANGFNDINYNDDDNANNQDSSYLPMRERKLSARHRAMSVDVLYRERPERIQSDSEPLSPGRRHMMRRFFQPQTNVDKDRERAYVEWKTCSGWVGKMDMRRAQNGRNSRGYVEWDTIWTAATPWGAKEDDEHVYDVIAENSSTCSTEDAVTKETSKAGEEETSLKREKNVRDSVEMKLVTSVALDTPPALPERTYINKIKNTKPSDSNGNSSTSSASSATAHRHHHHHVHCKCKKHHHHHHHHHHNHSHNHHRYHNHHPHQQENHQQPFLPQKTPPQRPLKPSSLNISSKEQQMQQQSPSTPSPLSTPTKSKAPPSNKPPPKPPRHQLMSAQSTTSQIHVLQQQQPIATNALQHPADAVPLTTGASTGSGIATAAVSENYSEVHKLKGYKFTSLLTATESESPVPQLIDKHPPDPNAIYSETYWHLGPAVAPQAHAAVWQSGDVLDYIDGLHDSMSPKRRENIYILLNNKKTRAKFSESLEIESRLMSKGLLSPSPSSTTSAASSSPLPPSCVASASCSFPSFVMSRFSESSSVSTKSTEVTSFASPVSSPTVSKTGNMTCSALTTPTVIATTHHTRVIKRKGATAPVSSTYV</sequence>
<feature type="region of interest" description="Disordered" evidence="1">
    <location>
        <begin position="2707"/>
        <end position="2726"/>
    </location>
</feature>
<feature type="compositionally biased region" description="Polar residues" evidence="1">
    <location>
        <begin position="1098"/>
        <end position="1107"/>
    </location>
</feature>
<feature type="region of interest" description="Disordered" evidence="1">
    <location>
        <begin position="2014"/>
        <end position="2037"/>
    </location>
</feature>
<feature type="compositionally biased region" description="Basic and acidic residues" evidence="1">
    <location>
        <begin position="1613"/>
        <end position="1628"/>
    </location>
</feature>
<comment type="caution">
    <text evidence="2">The sequence shown here is derived from an EMBL/GenBank/DDBJ whole genome shotgun (WGS) entry which is preliminary data.</text>
</comment>
<feature type="compositionally biased region" description="Basic and acidic residues" evidence="1">
    <location>
        <begin position="1129"/>
        <end position="1140"/>
    </location>
</feature>
<feature type="compositionally biased region" description="Basic and acidic residues" evidence="1">
    <location>
        <begin position="412"/>
        <end position="423"/>
    </location>
</feature>
<dbReference type="EMBL" id="JAWDGP010006253">
    <property type="protein sequence ID" value="KAK3744620.1"/>
    <property type="molecule type" value="Genomic_DNA"/>
</dbReference>
<feature type="compositionally biased region" description="Low complexity" evidence="1">
    <location>
        <begin position="2505"/>
        <end position="2532"/>
    </location>
</feature>
<feature type="region of interest" description="Disordered" evidence="1">
    <location>
        <begin position="2410"/>
        <end position="2554"/>
    </location>
</feature>
<feature type="compositionally biased region" description="Low complexity" evidence="1">
    <location>
        <begin position="1966"/>
        <end position="1982"/>
    </location>
</feature>
<evidence type="ECO:0000313" key="3">
    <source>
        <dbReference type="Proteomes" id="UP001283361"/>
    </source>
</evidence>
<feature type="compositionally biased region" description="Polar residues" evidence="1">
    <location>
        <begin position="1707"/>
        <end position="1730"/>
    </location>
</feature>
<feature type="region of interest" description="Disordered" evidence="1">
    <location>
        <begin position="2209"/>
        <end position="2238"/>
    </location>
</feature>
<feature type="region of interest" description="Disordered" evidence="1">
    <location>
        <begin position="318"/>
        <end position="423"/>
    </location>
</feature>
<feature type="compositionally biased region" description="Low complexity" evidence="1">
    <location>
        <begin position="806"/>
        <end position="819"/>
    </location>
</feature>
<feature type="compositionally biased region" description="Polar residues" evidence="1">
    <location>
        <begin position="1629"/>
        <end position="1640"/>
    </location>
</feature>
<feature type="region of interest" description="Disordered" evidence="1">
    <location>
        <begin position="1591"/>
        <end position="1648"/>
    </location>
</feature>
<feature type="region of interest" description="Disordered" evidence="1">
    <location>
        <begin position="28"/>
        <end position="104"/>
    </location>
</feature>
<feature type="compositionally biased region" description="Basic residues" evidence="1">
    <location>
        <begin position="1941"/>
        <end position="1959"/>
    </location>
</feature>
<feature type="compositionally biased region" description="Polar residues" evidence="1">
    <location>
        <begin position="770"/>
        <end position="790"/>
    </location>
</feature>
<reference evidence="2" key="1">
    <citation type="journal article" date="2023" name="G3 (Bethesda)">
        <title>A reference genome for the long-term kleptoplast-retaining sea slug Elysia crispata morphotype clarki.</title>
        <authorList>
            <person name="Eastman K.E."/>
            <person name="Pendleton A.L."/>
            <person name="Shaikh M.A."/>
            <person name="Suttiyut T."/>
            <person name="Ogas R."/>
            <person name="Tomko P."/>
            <person name="Gavelis G."/>
            <person name="Widhalm J.R."/>
            <person name="Wisecaver J.H."/>
        </authorList>
    </citation>
    <scope>NUCLEOTIDE SEQUENCE</scope>
    <source>
        <strain evidence="2">ECLA1</strain>
    </source>
</reference>
<feature type="region of interest" description="Disordered" evidence="1">
    <location>
        <begin position="1828"/>
        <end position="1982"/>
    </location>
</feature>
<dbReference type="Proteomes" id="UP001283361">
    <property type="component" value="Unassembled WGS sequence"/>
</dbReference>
<evidence type="ECO:0000256" key="1">
    <source>
        <dbReference type="SAM" id="MobiDB-lite"/>
    </source>
</evidence>
<feature type="compositionally biased region" description="Polar residues" evidence="1">
    <location>
        <begin position="1472"/>
        <end position="1496"/>
    </location>
</feature>
<feature type="compositionally biased region" description="Basic residues" evidence="1">
    <location>
        <begin position="2438"/>
        <end position="2476"/>
    </location>
</feature>
<proteinExistence type="predicted"/>
<evidence type="ECO:0000313" key="2">
    <source>
        <dbReference type="EMBL" id="KAK3744620.1"/>
    </source>
</evidence>
<organism evidence="2 3">
    <name type="scientific">Elysia crispata</name>
    <name type="common">lettuce slug</name>
    <dbReference type="NCBI Taxonomy" id="231223"/>
    <lineage>
        <taxon>Eukaryota</taxon>
        <taxon>Metazoa</taxon>
        <taxon>Spiralia</taxon>
        <taxon>Lophotrochozoa</taxon>
        <taxon>Mollusca</taxon>
        <taxon>Gastropoda</taxon>
        <taxon>Heterobranchia</taxon>
        <taxon>Euthyneura</taxon>
        <taxon>Panpulmonata</taxon>
        <taxon>Sacoglossa</taxon>
        <taxon>Placobranchoidea</taxon>
        <taxon>Plakobranchidae</taxon>
        <taxon>Elysia</taxon>
    </lineage>
</organism>
<feature type="compositionally biased region" description="Polar residues" evidence="1">
    <location>
        <begin position="1539"/>
        <end position="1555"/>
    </location>
</feature>
<feature type="region of interest" description="Disordered" evidence="1">
    <location>
        <begin position="1463"/>
        <end position="1496"/>
    </location>
</feature>
<feature type="compositionally biased region" description="Polar residues" evidence="1">
    <location>
        <begin position="1591"/>
        <end position="1612"/>
    </location>
</feature>
<feature type="compositionally biased region" description="Basic and acidic residues" evidence="1">
    <location>
        <begin position="2366"/>
        <end position="2388"/>
    </location>
</feature>
<feature type="compositionally biased region" description="Polar residues" evidence="1">
    <location>
        <begin position="371"/>
        <end position="384"/>
    </location>
</feature>
<protein>
    <submittedName>
        <fullName evidence="2">Uncharacterized protein</fullName>
    </submittedName>
</protein>
<feature type="region of interest" description="Disordered" evidence="1">
    <location>
        <begin position="524"/>
        <end position="544"/>
    </location>
</feature>
<feature type="compositionally biased region" description="Low complexity" evidence="1">
    <location>
        <begin position="2709"/>
        <end position="2726"/>
    </location>
</feature>
<keyword evidence="3" id="KW-1185">Reference proteome</keyword>